<protein>
    <submittedName>
        <fullName evidence="1">Uncharacterized protein</fullName>
    </submittedName>
</protein>
<dbReference type="EMBL" id="PPXC01000007">
    <property type="protein sequence ID" value="POH73293.1"/>
    <property type="molecule type" value="Genomic_DNA"/>
</dbReference>
<dbReference type="RefSeq" id="WP_133162912.1">
    <property type="nucleotide sequence ID" value="NZ_PPXC01000007.1"/>
</dbReference>
<proteinExistence type="predicted"/>
<gene>
    <name evidence="1" type="ORF">CVS27_10210</name>
</gene>
<comment type="caution">
    <text evidence="1">The sequence shown here is derived from an EMBL/GenBank/DDBJ whole genome shotgun (WGS) entry which is preliminary data.</text>
</comment>
<accession>A0A2S3ZVS5</accession>
<name>A0A2S3ZVS5_ARTGL</name>
<dbReference type="AlphaFoldDB" id="A0A2S3ZVS5"/>
<dbReference type="CDD" id="cd00085">
    <property type="entry name" value="HNHc"/>
    <property type="match status" value="1"/>
</dbReference>
<dbReference type="Proteomes" id="UP000237061">
    <property type="component" value="Unassembled WGS sequence"/>
</dbReference>
<feature type="non-terminal residue" evidence="1">
    <location>
        <position position="1"/>
    </location>
</feature>
<evidence type="ECO:0000313" key="2">
    <source>
        <dbReference type="Proteomes" id="UP000237061"/>
    </source>
</evidence>
<keyword evidence="2" id="KW-1185">Reference proteome</keyword>
<evidence type="ECO:0000313" key="1">
    <source>
        <dbReference type="EMBL" id="POH73293.1"/>
    </source>
</evidence>
<dbReference type="InterPro" id="IPR003615">
    <property type="entry name" value="HNH_nuc"/>
</dbReference>
<sequence>PTGRPSRSLNNYLADCFLDLIHQSFLHPATTCTNCSCDNCSNNNHPNNNSEPAPSEPNSTAHESWFRNRIPAKVSVSIPFLTLLKDSQEPGMLEGYGPIPPEQARELAAGATSWHRILTDPEKGTLLSIGRQSYKPPADMVRLVRLKDPVCTGIGCDTPARTCEIDHTIPFHQNHYSPDGTLLPKGETSVENLRPRSKYCHRLKDDPSTGWTVEPEGLGITKTTTPTGRVYLHTQNEEDLPAPF</sequence>
<reference evidence="1 2" key="1">
    <citation type="submission" date="2018-01" db="EMBL/GenBank/DDBJ databases">
        <title>Arthrobacter sp. nov., from glaciers in China.</title>
        <authorList>
            <person name="Liu Q."/>
            <person name="Xin Y.-H."/>
        </authorList>
    </citation>
    <scope>NUCLEOTIDE SEQUENCE [LARGE SCALE GENOMIC DNA]</scope>
    <source>
        <strain evidence="1 2">HLT2-12-2</strain>
    </source>
</reference>
<organism evidence="1 2">
    <name type="scientific">Arthrobacter glacialis</name>
    <dbReference type="NCBI Taxonomy" id="1664"/>
    <lineage>
        <taxon>Bacteria</taxon>
        <taxon>Bacillati</taxon>
        <taxon>Actinomycetota</taxon>
        <taxon>Actinomycetes</taxon>
        <taxon>Micrococcales</taxon>
        <taxon>Micrococcaceae</taxon>
        <taxon>Arthrobacter</taxon>
    </lineage>
</organism>